<dbReference type="Pfam" id="PF24353">
    <property type="entry name" value="DUF7513"/>
    <property type="match status" value="1"/>
</dbReference>
<dbReference type="Proteomes" id="UP001595898">
    <property type="component" value="Unassembled WGS sequence"/>
</dbReference>
<reference evidence="2 3" key="1">
    <citation type="journal article" date="2019" name="Int. J. Syst. Evol. Microbiol.">
        <title>The Global Catalogue of Microorganisms (GCM) 10K type strain sequencing project: providing services to taxonomists for standard genome sequencing and annotation.</title>
        <authorList>
            <consortium name="The Broad Institute Genomics Platform"/>
            <consortium name="The Broad Institute Genome Sequencing Center for Infectious Disease"/>
            <person name="Wu L."/>
            <person name="Ma J."/>
        </authorList>
    </citation>
    <scope>NUCLEOTIDE SEQUENCE [LARGE SCALE GENOMIC DNA]</scope>
    <source>
        <strain evidence="2 3">WLHS5</strain>
    </source>
</reference>
<gene>
    <name evidence="2" type="ORF">ACFO5R_01320</name>
</gene>
<evidence type="ECO:0000259" key="1">
    <source>
        <dbReference type="Pfam" id="PF24353"/>
    </source>
</evidence>
<dbReference type="EMBL" id="JBHSFA010000002">
    <property type="protein sequence ID" value="MFC4540563.1"/>
    <property type="molecule type" value="Genomic_DNA"/>
</dbReference>
<protein>
    <submittedName>
        <fullName evidence="2">TRAM domain-containing protein</fullName>
    </submittedName>
</protein>
<organism evidence="2 3">
    <name type="scientific">Halosolutus amylolyticus</name>
    <dbReference type="NCBI Taxonomy" id="2932267"/>
    <lineage>
        <taxon>Archaea</taxon>
        <taxon>Methanobacteriati</taxon>
        <taxon>Methanobacteriota</taxon>
        <taxon>Stenosarchaea group</taxon>
        <taxon>Halobacteria</taxon>
        <taxon>Halobacteriales</taxon>
        <taxon>Natrialbaceae</taxon>
        <taxon>Halosolutus</taxon>
    </lineage>
</organism>
<dbReference type="AlphaFoldDB" id="A0ABD5PJQ3"/>
<keyword evidence="3" id="KW-1185">Reference proteome</keyword>
<comment type="caution">
    <text evidence="2">The sequence shown here is derived from an EMBL/GenBank/DDBJ whole genome shotgun (WGS) entry which is preliminary data.</text>
</comment>
<evidence type="ECO:0000313" key="2">
    <source>
        <dbReference type="EMBL" id="MFC4540563.1"/>
    </source>
</evidence>
<accession>A0ABD5PJQ3</accession>
<evidence type="ECO:0000313" key="3">
    <source>
        <dbReference type="Proteomes" id="UP001595898"/>
    </source>
</evidence>
<dbReference type="InterPro" id="IPR055935">
    <property type="entry name" value="DUF7513"/>
</dbReference>
<sequence length="91" mass="9947">MSLLGKYFRGWSFRSTTPSLEPGTEVNVFLSEYDGDGVGIVHVGDTRLYVEGVDPDHVGRRVRVAVTSFDETDATGRGEFREVVGESSYAG</sequence>
<name>A0ABD5PJQ3_9EURY</name>
<feature type="domain" description="DUF7513" evidence="1">
    <location>
        <begin position="1"/>
        <end position="82"/>
    </location>
</feature>
<dbReference type="RefSeq" id="WP_250138730.1">
    <property type="nucleotide sequence ID" value="NZ_JALIQP010000001.1"/>
</dbReference>
<proteinExistence type="predicted"/>